<sequence>MIPCRFESEGETAGKPMKNVGVQICQICSDNVGKTVDGDRFVACDVCEFPVCKPCYEFERKDGNQSCPQYKRHKDEDEATVELSYPQKEKIFRADVWHLTRGKEDRPEYDQRGLSQSSSLSH</sequence>
<protein>
    <recommendedName>
        <fullName evidence="2">Cellulose synthase RING-type zinc finger domain-containing protein</fullName>
    </recommendedName>
</protein>
<organism evidence="3">
    <name type="scientific">Brassica cretica</name>
    <name type="common">Mustard</name>
    <dbReference type="NCBI Taxonomy" id="69181"/>
    <lineage>
        <taxon>Eukaryota</taxon>
        <taxon>Viridiplantae</taxon>
        <taxon>Streptophyta</taxon>
        <taxon>Embryophyta</taxon>
        <taxon>Tracheophyta</taxon>
        <taxon>Spermatophyta</taxon>
        <taxon>Magnoliopsida</taxon>
        <taxon>eudicotyledons</taxon>
        <taxon>Gunneridae</taxon>
        <taxon>Pentapetalae</taxon>
        <taxon>rosids</taxon>
        <taxon>malvids</taxon>
        <taxon>Brassicales</taxon>
        <taxon>Brassicaceae</taxon>
        <taxon>Brassiceae</taxon>
        <taxon>Brassica</taxon>
    </lineage>
</organism>
<proteinExistence type="predicted"/>
<comment type="caution">
    <text evidence="3">The sequence shown here is derived from an EMBL/GenBank/DDBJ whole genome shotgun (WGS) entry which is preliminary data.</text>
</comment>
<feature type="region of interest" description="Disordered" evidence="1">
    <location>
        <begin position="103"/>
        <end position="122"/>
    </location>
</feature>
<dbReference type="Pfam" id="PF14569">
    <property type="entry name" value="zf-UDP"/>
    <property type="match status" value="1"/>
</dbReference>
<evidence type="ECO:0000256" key="1">
    <source>
        <dbReference type="SAM" id="MobiDB-lite"/>
    </source>
</evidence>
<evidence type="ECO:0000313" key="3">
    <source>
        <dbReference type="EMBL" id="KAF2616183.1"/>
    </source>
</evidence>
<feature type="compositionally biased region" description="Polar residues" evidence="1">
    <location>
        <begin position="113"/>
        <end position="122"/>
    </location>
</feature>
<dbReference type="EMBL" id="QGKY02000089">
    <property type="protein sequence ID" value="KAF2616183.1"/>
    <property type="molecule type" value="Genomic_DNA"/>
</dbReference>
<name>A0A8S9MGH0_BRACR</name>
<dbReference type="Gene3D" id="3.30.40.10">
    <property type="entry name" value="Zinc/RING finger domain, C3HC4 (zinc finger)"/>
    <property type="match status" value="1"/>
</dbReference>
<reference evidence="3" key="1">
    <citation type="submission" date="2019-12" db="EMBL/GenBank/DDBJ databases">
        <title>Genome sequencing and annotation of Brassica cretica.</title>
        <authorList>
            <person name="Studholme D.J."/>
            <person name="Sarris P.F."/>
        </authorList>
    </citation>
    <scope>NUCLEOTIDE SEQUENCE</scope>
    <source>
        <strain evidence="3">PFS-102/07</strain>
        <tissue evidence="3">Leaf</tissue>
    </source>
</reference>
<accession>A0A8S9MGH0</accession>
<dbReference type="AlphaFoldDB" id="A0A8S9MGH0"/>
<dbReference type="SUPFAM" id="SSF57850">
    <property type="entry name" value="RING/U-box"/>
    <property type="match status" value="1"/>
</dbReference>
<dbReference type="InterPro" id="IPR027934">
    <property type="entry name" value="CES_Znf_RING"/>
</dbReference>
<feature type="domain" description="Cellulose synthase RING-type zinc finger" evidence="2">
    <location>
        <begin position="15"/>
        <end position="74"/>
    </location>
</feature>
<evidence type="ECO:0000259" key="2">
    <source>
        <dbReference type="Pfam" id="PF14569"/>
    </source>
</evidence>
<dbReference type="InterPro" id="IPR013083">
    <property type="entry name" value="Znf_RING/FYVE/PHD"/>
</dbReference>
<gene>
    <name evidence="3" type="ORF">F2Q70_00007461</name>
</gene>